<evidence type="ECO:0000256" key="1">
    <source>
        <dbReference type="SAM" id="MobiDB-lite"/>
    </source>
</evidence>
<keyword evidence="3" id="KW-1185">Reference proteome</keyword>
<dbReference type="PANTHER" id="PTHR37733">
    <property type="entry name" value="SMAD/FHA DOMAIN-CONTAINING PROTEIN"/>
    <property type="match status" value="1"/>
</dbReference>
<dbReference type="Gene3D" id="2.60.200.20">
    <property type="match status" value="1"/>
</dbReference>
<dbReference type="Proteomes" id="UP001161247">
    <property type="component" value="Chromosome 7"/>
</dbReference>
<sequence>MEIEGSDGSKANLKWDSIIEWGRGSGFKTDDRTVSRRHVELQPVFGSGIREPRVRFIVHGKNPIWVHRSKTGEVSGFKTSESGELEIGDAFCVSAKNPVWFTCKDVEIEAENGENNGKGELRLDGELADSLSGGFEVKGFDALELESVDISLIDPVKEFGFLVIGEEFNSYPRRMIKDIKNWDWFLEEGGDEGSEDDNEVGGNNKRRTRKRKKKGGRGEDDEEWTGESEEEEEQMELLLKSKEGKVQKTPKYSTRSKDRQKLKLASRDDAGENKKVAAPLTRRKADKNADVNMEDEEEDDEGDETLGGFIVGDEDLEEVEDEEEEEEEEEEEDFDGDELDD</sequence>
<name>A0AAV1E2E0_OLDCO</name>
<dbReference type="PANTHER" id="PTHR37733:SF1">
    <property type="entry name" value="SMAD_FHA DOMAIN-CONTAINING PROTEIN"/>
    <property type="match status" value="1"/>
</dbReference>
<feature type="compositionally biased region" description="Basic and acidic residues" evidence="1">
    <location>
        <begin position="255"/>
        <end position="275"/>
    </location>
</feature>
<accession>A0AAV1E2E0</accession>
<feature type="compositionally biased region" description="Acidic residues" evidence="1">
    <location>
        <begin position="219"/>
        <end position="235"/>
    </location>
</feature>
<dbReference type="AlphaFoldDB" id="A0AAV1E2E0"/>
<evidence type="ECO:0000313" key="2">
    <source>
        <dbReference type="EMBL" id="CAI9114354.1"/>
    </source>
</evidence>
<protein>
    <submittedName>
        <fullName evidence="2">OLC1v1015062C1</fullName>
    </submittedName>
</protein>
<proteinExistence type="predicted"/>
<feature type="compositionally biased region" description="Basic residues" evidence="1">
    <location>
        <begin position="204"/>
        <end position="215"/>
    </location>
</feature>
<feature type="compositionally biased region" description="Acidic residues" evidence="1">
    <location>
        <begin position="190"/>
        <end position="199"/>
    </location>
</feature>
<feature type="compositionally biased region" description="Acidic residues" evidence="1">
    <location>
        <begin position="292"/>
        <end position="304"/>
    </location>
</feature>
<organism evidence="2 3">
    <name type="scientific">Oldenlandia corymbosa var. corymbosa</name>
    <dbReference type="NCBI Taxonomy" id="529605"/>
    <lineage>
        <taxon>Eukaryota</taxon>
        <taxon>Viridiplantae</taxon>
        <taxon>Streptophyta</taxon>
        <taxon>Embryophyta</taxon>
        <taxon>Tracheophyta</taxon>
        <taxon>Spermatophyta</taxon>
        <taxon>Magnoliopsida</taxon>
        <taxon>eudicotyledons</taxon>
        <taxon>Gunneridae</taxon>
        <taxon>Pentapetalae</taxon>
        <taxon>asterids</taxon>
        <taxon>lamiids</taxon>
        <taxon>Gentianales</taxon>
        <taxon>Rubiaceae</taxon>
        <taxon>Rubioideae</taxon>
        <taxon>Spermacoceae</taxon>
        <taxon>Hedyotis-Oldenlandia complex</taxon>
        <taxon>Oldenlandia</taxon>
    </lineage>
</organism>
<dbReference type="SUPFAM" id="SSF49879">
    <property type="entry name" value="SMAD/FHA domain"/>
    <property type="match status" value="1"/>
</dbReference>
<feature type="compositionally biased region" description="Acidic residues" evidence="1">
    <location>
        <begin position="312"/>
        <end position="341"/>
    </location>
</feature>
<evidence type="ECO:0000313" key="3">
    <source>
        <dbReference type="Proteomes" id="UP001161247"/>
    </source>
</evidence>
<dbReference type="CDD" id="cd22671">
    <property type="entry name" value="FHA_APTX-like"/>
    <property type="match status" value="1"/>
</dbReference>
<dbReference type="EMBL" id="OX459124">
    <property type="protein sequence ID" value="CAI9114354.1"/>
    <property type="molecule type" value="Genomic_DNA"/>
</dbReference>
<feature type="region of interest" description="Disordered" evidence="1">
    <location>
        <begin position="190"/>
        <end position="341"/>
    </location>
</feature>
<reference evidence="2" key="1">
    <citation type="submission" date="2023-03" db="EMBL/GenBank/DDBJ databases">
        <authorList>
            <person name="Julca I."/>
        </authorList>
    </citation>
    <scope>NUCLEOTIDE SEQUENCE</scope>
</reference>
<dbReference type="InterPro" id="IPR008984">
    <property type="entry name" value="SMAD_FHA_dom_sf"/>
</dbReference>
<gene>
    <name evidence="2" type="ORF">OLC1_LOCUS21136</name>
</gene>